<dbReference type="Proteomes" id="UP001244341">
    <property type="component" value="Chromosome 3b"/>
</dbReference>
<evidence type="ECO:0000313" key="5">
    <source>
        <dbReference type="Proteomes" id="UP001244341"/>
    </source>
</evidence>
<comment type="similarity">
    <text evidence="1">Belongs to the short-chain dehydrogenases/reductases (SDR) family.</text>
</comment>
<proteinExistence type="inferred from homology"/>
<accession>A0ABY8TTR3</accession>
<evidence type="ECO:0000256" key="1">
    <source>
        <dbReference type="ARBA" id="ARBA00006484"/>
    </source>
</evidence>
<dbReference type="InterPro" id="IPR036291">
    <property type="entry name" value="NAD(P)-bd_dom_sf"/>
</dbReference>
<dbReference type="InterPro" id="IPR051122">
    <property type="entry name" value="SDR_DHRS6-like"/>
</dbReference>
<dbReference type="SUPFAM" id="SSF51735">
    <property type="entry name" value="NAD(P)-binding Rossmann-fold domains"/>
    <property type="match status" value="1"/>
</dbReference>
<evidence type="ECO:0000256" key="2">
    <source>
        <dbReference type="ARBA" id="ARBA00023002"/>
    </source>
</evidence>
<dbReference type="EMBL" id="CP126210">
    <property type="protein sequence ID" value="WIA12274.1"/>
    <property type="molecule type" value="Genomic_DNA"/>
</dbReference>
<dbReference type="PROSITE" id="PS51257">
    <property type="entry name" value="PROKAR_LIPOPROTEIN"/>
    <property type="match status" value="1"/>
</dbReference>
<organism evidence="4 5">
    <name type="scientific">Tetradesmus obliquus</name>
    <name type="common">Green alga</name>
    <name type="synonym">Acutodesmus obliquus</name>
    <dbReference type="NCBI Taxonomy" id="3088"/>
    <lineage>
        <taxon>Eukaryota</taxon>
        <taxon>Viridiplantae</taxon>
        <taxon>Chlorophyta</taxon>
        <taxon>core chlorophytes</taxon>
        <taxon>Chlorophyceae</taxon>
        <taxon>CS clade</taxon>
        <taxon>Sphaeropleales</taxon>
        <taxon>Scenedesmaceae</taxon>
        <taxon>Tetradesmus</taxon>
    </lineage>
</organism>
<dbReference type="CDD" id="cd05233">
    <property type="entry name" value="SDR_c"/>
    <property type="match status" value="1"/>
</dbReference>
<dbReference type="Gene3D" id="3.40.50.720">
    <property type="entry name" value="NAD(P)-binding Rossmann-like Domain"/>
    <property type="match status" value="1"/>
</dbReference>
<dbReference type="Pfam" id="PF13561">
    <property type="entry name" value="adh_short_C2"/>
    <property type="match status" value="2"/>
</dbReference>
<protein>
    <submittedName>
        <fullName evidence="4">Uncharacterized protein</fullName>
    </submittedName>
</protein>
<keyword evidence="5" id="KW-1185">Reference proteome</keyword>
<reference evidence="4 5" key="1">
    <citation type="submission" date="2023-05" db="EMBL/GenBank/DDBJ databases">
        <title>A 100% complete, gapless, phased diploid assembly of the Scenedesmus obliquus UTEX 3031 genome.</title>
        <authorList>
            <person name="Biondi T.C."/>
            <person name="Hanschen E.R."/>
            <person name="Kwon T."/>
            <person name="Eng W."/>
            <person name="Kruse C.P.S."/>
            <person name="Koehler S.I."/>
            <person name="Kunde Y."/>
            <person name="Gleasner C.D."/>
            <person name="You Mak K.T."/>
            <person name="Polle J."/>
            <person name="Hovde B.T."/>
            <person name="Starkenburg S.R."/>
        </authorList>
    </citation>
    <scope>NUCLEOTIDE SEQUENCE [LARGE SCALE GENOMIC DNA]</scope>
    <source>
        <strain evidence="4 5">DOE0152z</strain>
    </source>
</reference>
<dbReference type="InterPro" id="IPR002347">
    <property type="entry name" value="SDR_fam"/>
</dbReference>
<sequence>MFAKGHHSDKLQQLQSSLAGGASCKVEVEAADATDPEQVDKVVRAALSRYGRLDGVVNCIGNVDAASALATEVQQLQQDLQVNLFTSFNIVKSSIKAMVAGEAQSSGSSSSSGNSTSRASPAKGKGAGGSIVLVSAAVASHGIPNYESMSAAKAAVEGLARSAAATYAAHNIRVNCVAPGLTRTPQTKKFTENAAVSDASAQMHPLKELAEPDQIASALAFFLAPENDFITGQVLAVDGGLSTLHPHHAEEYGV</sequence>
<keyword evidence="2" id="KW-0560">Oxidoreductase</keyword>
<name>A0ABY8TTR3_TETOB</name>
<evidence type="ECO:0000256" key="3">
    <source>
        <dbReference type="SAM" id="MobiDB-lite"/>
    </source>
</evidence>
<feature type="compositionally biased region" description="Low complexity" evidence="3">
    <location>
        <begin position="104"/>
        <end position="124"/>
    </location>
</feature>
<dbReference type="PANTHER" id="PTHR43477:SF1">
    <property type="entry name" value="DIHYDROANTICAPSIN 7-DEHYDROGENASE"/>
    <property type="match status" value="1"/>
</dbReference>
<gene>
    <name evidence="4" type="ORF">OEZ85_012334</name>
</gene>
<feature type="region of interest" description="Disordered" evidence="3">
    <location>
        <begin position="104"/>
        <end position="126"/>
    </location>
</feature>
<dbReference type="PANTHER" id="PTHR43477">
    <property type="entry name" value="DIHYDROANTICAPSIN 7-DEHYDROGENASE"/>
    <property type="match status" value="1"/>
</dbReference>
<evidence type="ECO:0000313" key="4">
    <source>
        <dbReference type="EMBL" id="WIA12274.1"/>
    </source>
</evidence>
<dbReference type="PRINTS" id="PR00081">
    <property type="entry name" value="GDHRDH"/>
</dbReference>